<keyword evidence="3" id="KW-1185">Reference proteome</keyword>
<evidence type="ECO:0000313" key="3">
    <source>
        <dbReference type="Proteomes" id="UP001600888"/>
    </source>
</evidence>
<name>A0ABR4DWR2_9PEZI</name>
<protein>
    <submittedName>
        <fullName evidence="2">Uncharacterized protein</fullName>
    </submittedName>
</protein>
<evidence type="ECO:0000256" key="1">
    <source>
        <dbReference type="SAM" id="MobiDB-lite"/>
    </source>
</evidence>
<organism evidence="2 3">
    <name type="scientific">Diaporthe vaccinii</name>
    <dbReference type="NCBI Taxonomy" id="105482"/>
    <lineage>
        <taxon>Eukaryota</taxon>
        <taxon>Fungi</taxon>
        <taxon>Dikarya</taxon>
        <taxon>Ascomycota</taxon>
        <taxon>Pezizomycotina</taxon>
        <taxon>Sordariomycetes</taxon>
        <taxon>Sordariomycetidae</taxon>
        <taxon>Diaporthales</taxon>
        <taxon>Diaporthaceae</taxon>
        <taxon>Diaporthe</taxon>
        <taxon>Diaporthe eres species complex</taxon>
    </lineage>
</organism>
<feature type="region of interest" description="Disordered" evidence="1">
    <location>
        <begin position="1"/>
        <end position="50"/>
    </location>
</feature>
<sequence length="297" mass="32899">MRGSPINAEESEWDVVVHPGSGTRGQQHGDLSVVPRKPTSQYQPLSRSVMAPPLTLEELEEIRERDRQEKRVKGLAWAFTGVPHSNEHEDSSSAGASGNLALQTKSPEIRDFERQKERVNGLGWVFSGVHVSSAHEDWANMSAEEKEALQKSLSTSRENSRPNAKLLGNGIQCKWSFVSSGIKPPVLMQVIEDTGSTYNWISRAQAERCGLQFKRGAPIRSMTLTGEVFDSEEYVDVPWLGKVRGTDQFYIAPPSTPIQMLVGNVFTKNNPGVFMDQEPGCDPMLLVMASRMTSSQP</sequence>
<reference evidence="2 3" key="1">
    <citation type="submission" date="2024-03" db="EMBL/GenBank/DDBJ databases">
        <title>A high-quality draft genome sequence of Diaporthe vaccinii, a causative agent of upright dieback and viscid rot disease in cranberry plants.</title>
        <authorList>
            <person name="Sarrasin M."/>
            <person name="Lang B.F."/>
            <person name="Burger G."/>
        </authorList>
    </citation>
    <scope>NUCLEOTIDE SEQUENCE [LARGE SCALE GENOMIC DNA]</scope>
    <source>
        <strain evidence="2 3">IS7</strain>
    </source>
</reference>
<accession>A0ABR4DWR2</accession>
<proteinExistence type="predicted"/>
<dbReference type="Proteomes" id="UP001600888">
    <property type="component" value="Unassembled WGS sequence"/>
</dbReference>
<dbReference type="EMBL" id="JBAWTH010000149">
    <property type="protein sequence ID" value="KAL2274752.1"/>
    <property type="molecule type" value="Genomic_DNA"/>
</dbReference>
<gene>
    <name evidence="2" type="ORF">FJTKL_02732</name>
</gene>
<dbReference type="Pfam" id="PF13650">
    <property type="entry name" value="Asp_protease_2"/>
    <property type="match status" value="1"/>
</dbReference>
<evidence type="ECO:0000313" key="2">
    <source>
        <dbReference type="EMBL" id="KAL2274752.1"/>
    </source>
</evidence>
<comment type="caution">
    <text evidence="2">The sequence shown here is derived from an EMBL/GenBank/DDBJ whole genome shotgun (WGS) entry which is preliminary data.</text>
</comment>